<organism evidence="1 2">
    <name type="scientific">Camellia lanceoleosa</name>
    <dbReference type="NCBI Taxonomy" id="1840588"/>
    <lineage>
        <taxon>Eukaryota</taxon>
        <taxon>Viridiplantae</taxon>
        <taxon>Streptophyta</taxon>
        <taxon>Embryophyta</taxon>
        <taxon>Tracheophyta</taxon>
        <taxon>Spermatophyta</taxon>
        <taxon>Magnoliopsida</taxon>
        <taxon>eudicotyledons</taxon>
        <taxon>Gunneridae</taxon>
        <taxon>Pentapetalae</taxon>
        <taxon>asterids</taxon>
        <taxon>Ericales</taxon>
        <taxon>Theaceae</taxon>
        <taxon>Camellia</taxon>
    </lineage>
</organism>
<reference evidence="1 2" key="1">
    <citation type="journal article" date="2022" name="Plant J.">
        <title>Chromosome-level genome of Camellia lanceoleosa provides a valuable resource for understanding genome evolution and self-incompatibility.</title>
        <authorList>
            <person name="Gong W."/>
            <person name="Xiao S."/>
            <person name="Wang L."/>
            <person name="Liao Z."/>
            <person name="Chang Y."/>
            <person name="Mo W."/>
            <person name="Hu G."/>
            <person name="Li W."/>
            <person name="Zhao G."/>
            <person name="Zhu H."/>
            <person name="Hu X."/>
            <person name="Ji K."/>
            <person name="Xiang X."/>
            <person name="Song Q."/>
            <person name="Yuan D."/>
            <person name="Jin S."/>
            <person name="Zhang L."/>
        </authorList>
    </citation>
    <scope>NUCLEOTIDE SEQUENCE [LARGE SCALE GENOMIC DNA]</scope>
    <source>
        <strain evidence="1">SQ_2022a</strain>
    </source>
</reference>
<evidence type="ECO:0000313" key="1">
    <source>
        <dbReference type="EMBL" id="KAI7999477.1"/>
    </source>
</evidence>
<keyword evidence="2" id="KW-1185">Reference proteome</keyword>
<gene>
    <name evidence="1" type="ORF">LOK49_LG09G00122</name>
</gene>
<evidence type="ECO:0000313" key="2">
    <source>
        <dbReference type="Proteomes" id="UP001060215"/>
    </source>
</evidence>
<dbReference type="Proteomes" id="UP001060215">
    <property type="component" value="Chromosome 8"/>
</dbReference>
<sequence>MKGRGKLFMVLVVVLLVAIGGGQWVGAQLHHVVGGDRGWEPSSDVLSWSSDRIFSVGDKIWFAYSAAQENIVELKSKEEYEACDVSNPIKMYTGGLDSVSLEKEGIRYFASGKPESCKSGLKLHVDVQPHQPKQDHQIVITSEGSAVATADGPTTPSGSTHISANGLSLSCLLAVGALLCFAMEVSSIGNLY</sequence>
<proteinExistence type="predicted"/>
<comment type="caution">
    <text evidence="1">The sequence shown here is derived from an EMBL/GenBank/DDBJ whole genome shotgun (WGS) entry which is preliminary data.</text>
</comment>
<dbReference type="EMBL" id="CM045765">
    <property type="protein sequence ID" value="KAI7999477.1"/>
    <property type="molecule type" value="Genomic_DNA"/>
</dbReference>
<name>A0ACC0GEA6_9ERIC</name>
<protein>
    <submittedName>
        <fullName evidence="1">Uclacyanin 1</fullName>
    </submittedName>
</protein>
<accession>A0ACC0GEA6</accession>